<evidence type="ECO:0000256" key="2">
    <source>
        <dbReference type="ARBA" id="ARBA00004496"/>
    </source>
</evidence>
<evidence type="ECO:0000313" key="10">
    <source>
        <dbReference type="EMBL" id="VVA99488.1"/>
    </source>
</evidence>
<evidence type="ECO:0000256" key="7">
    <source>
        <dbReference type="ARBA" id="ARBA00022694"/>
    </source>
</evidence>
<comment type="pathway">
    <text evidence="3">tRNA modification; 5-methoxycarbonylmethyl-2-thiouridine-tRNA biosynthesis.</text>
</comment>
<dbReference type="InterPro" id="IPR019519">
    <property type="entry name" value="Elp5"/>
</dbReference>
<evidence type="ECO:0000256" key="4">
    <source>
        <dbReference type="ARBA" id="ARBA00009567"/>
    </source>
</evidence>
<keyword evidence="11" id="KW-1185">Reference proteome</keyword>
<dbReference type="OrthoDB" id="166907at2759"/>
<evidence type="ECO:0000256" key="8">
    <source>
        <dbReference type="ARBA" id="ARBA00023242"/>
    </source>
</evidence>
<comment type="similarity">
    <text evidence="4">Belongs to the ELP5 family.</text>
</comment>
<organism evidence="10 11">
    <name type="scientific">Arabis nemorensis</name>
    <dbReference type="NCBI Taxonomy" id="586526"/>
    <lineage>
        <taxon>Eukaryota</taxon>
        <taxon>Viridiplantae</taxon>
        <taxon>Streptophyta</taxon>
        <taxon>Embryophyta</taxon>
        <taxon>Tracheophyta</taxon>
        <taxon>Spermatophyta</taxon>
        <taxon>Magnoliopsida</taxon>
        <taxon>eudicotyledons</taxon>
        <taxon>Gunneridae</taxon>
        <taxon>Pentapetalae</taxon>
        <taxon>rosids</taxon>
        <taxon>malvids</taxon>
        <taxon>Brassicales</taxon>
        <taxon>Brassicaceae</taxon>
        <taxon>Arabideae</taxon>
        <taxon>Arabis</taxon>
    </lineage>
</organism>
<protein>
    <recommendedName>
        <fullName evidence="5">Elongator complex protein 5</fullName>
    </recommendedName>
</protein>
<comment type="caution">
    <text evidence="10">The sequence shown here is derived from an EMBL/GenBank/DDBJ whole genome shotgun (WGS) entry which is preliminary data.</text>
</comment>
<evidence type="ECO:0000313" key="11">
    <source>
        <dbReference type="Proteomes" id="UP000489600"/>
    </source>
</evidence>
<dbReference type="GO" id="GO:0005829">
    <property type="term" value="C:cytosol"/>
    <property type="evidence" value="ECO:0007669"/>
    <property type="project" value="TreeGrafter"/>
</dbReference>
<dbReference type="PANTHER" id="PTHR15641">
    <property type="entry name" value="ELONGATOR COMPLEX PROTEIN 5"/>
    <property type="match status" value="1"/>
</dbReference>
<evidence type="ECO:0000256" key="6">
    <source>
        <dbReference type="ARBA" id="ARBA00022490"/>
    </source>
</evidence>
<evidence type="ECO:0000256" key="5">
    <source>
        <dbReference type="ARBA" id="ARBA00020264"/>
    </source>
</evidence>
<dbReference type="Gene3D" id="3.40.50.300">
    <property type="entry name" value="P-loop containing nucleotide triphosphate hydrolases"/>
    <property type="match status" value="1"/>
</dbReference>
<keyword evidence="6" id="KW-0963">Cytoplasm</keyword>
<proteinExistence type="inferred from homology"/>
<feature type="region of interest" description="Disordered" evidence="9">
    <location>
        <begin position="352"/>
        <end position="374"/>
    </location>
</feature>
<dbReference type="GO" id="GO:0033588">
    <property type="term" value="C:elongator holoenzyme complex"/>
    <property type="evidence" value="ECO:0007669"/>
    <property type="project" value="InterPro"/>
</dbReference>
<dbReference type="InterPro" id="IPR027417">
    <property type="entry name" value="P-loop_NTPase"/>
</dbReference>
<dbReference type="Proteomes" id="UP000489600">
    <property type="component" value="Unassembled WGS sequence"/>
</dbReference>
<gene>
    <name evidence="10" type="ORF">ANE_LOCUS9933</name>
</gene>
<evidence type="ECO:0000256" key="1">
    <source>
        <dbReference type="ARBA" id="ARBA00004123"/>
    </source>
</evidence>
<dbReference type="GO" id="GO:0000049">
    <property type="term" value="F:tRNA binding"/>
    <property type="evidence" value="ECO:0007669"/>
    <property type="project" value="TreeGrafter"/>
</dbReference>
<dbReference type="GO" id="GO:0005634">
    <property type="term" value="C:nucleus"/>
    <property type="evidence" value="ECO:0007669"/>
    <property type="project" value="UniProtKB-SubCell"/>
</dbReference>
<dbReference type="AlphaFoldDB" id="A0A565BCY6"/>
<keyword evidence="8" id="KW-0539">Nucleus</keyword>
<evidence type="ECO:0000256" key="9">
    <source>
        <dbReference type="SAM" id="MobiDB-lite"/>
    </source>
</evidence>
<feature type="compositionally biased region" description="Acidic residues" evidence="9">
    <location>
        <begin position="357"/>
        <end position="374"/>
    </location>
</feature>
<reference evidence="10" key="1">
    <citation type="submission" date="2019-07" db="EMBL/GenBank/DDBJ databases">
        <authorList>
            <person name="Dittberner H."/>
        </authorList>
    </citation>
    <scope>NUCLEOTIDE SEQUENCE [LARGE SCALE GENOMIC DNA]</scope>
</reference>
<dbReference type="GO" id="GO:0002098">
    <property type="term" value="P:tRNA wobble uridine modification"/>
    <property type="evidence" value="ECO:0007669"/>
    <property type="project" value="InterPro"/>
</dbReference>
<accession>A0A565BCY6</accession>
<keyword evidence="7" id="KW-0819">tRNA processing</keyword>
<dbReference type="PANTHER" id="PTHR15641:SF1">
    <property type="entry name" value="ELONGATOR COMPLEX PROTEIN 5"/>
    <property type="match status" value="1"/>
</dbReference>
<name>A0A565BCY6_9BRAS</name>
<evidence type="ECO:0000256" key="3">
    <source>
        <dbReference type="ARBA" id="ARBA00005043"/>
    </source>
</evidence>
<dbReference type="EMBL" id="CABITT030000003">
    <property type="protein sequence ID" value="VVA99488.1"/>
    <property type="molecule type" value="Genomic_DNA"/>
</dbReference>
<sequence length="374" mass="41199">MADSIFRKLRDGGEEGELAPALTIEETVASPFGLDVSGYLLANLSSSILAGKSKSQGLVLITFSRSPSFYLQFLKQKGITVSSSSKWIRVLDCYTDPLGWFDEPSSGSNKGSSLIKLHKCVSALKRLFSSIIEAGRELVGDGKTRFCVAMDSVNELLRHSSMTLVSGLLTDLRSHAQVSGLFWSLNTDLHQEKVTNALEYVSTMKANLEPLCPSSDGKKNALESLFSVHQDFGKGRIHVRFKLRKGRVRVMSEEYHVDHMGINFSPISSADTVIATTKSLLPKVQFNLQLSEKERVDKEKVVLPFEHQGNGKSIDIYDGRRSLLDGKIEAAPLSSGELQTDVVSSGKDGEIIYFRDSDDENPDSDEDPDDDLDI</sequence>
<dbReference type="UniPathway" id="UPA00988"/>
<comment type="subcellular location">
    <subcellularLocation>
        <location evidence="2">Cytoplasm</location>
    </subcellularLocation>
    <subcellularLocation>
        <location evidence="1">Nucleus</location>
    </subcellularLocation>
</comment>
<dbReference type="Pfam" id="PF10483">
    <property type="entry name" value="Elong_Iki1"/>
    <property type="match status" value="1"/>
</dbReference>